<reference evidence="1" key="2">
    <citation type="submission" date="2013-05" db="EMBL/GenBank/DDBJ databases">
        <authorList>
            <person name="Carter J.-M."/>
            <person name="Baker S.C."/>
            <person name="Pink R."/>
            <person name="Carter D.R.F."/>
            <person name="Collins A."/>
            <person name="Tomlin J."/>
            <person name="Gibbs M."/>
            <person name="Breuker C.J."/>
        </authorList>
    </citation>
    <scope>NUCLEOTIDE SEQUENCE</scope>
    <source>
        <tissue evidence="1">Ovary</tissue>
    </source>
</reference>
<organism evidence="1">
    <name type="scientific">Pararge aegeria</name>
    <name type="common">speckled wood butterfly</name>
    <dbReference type="NCBI Taxonomy" id="116150"/>
    <lineage>
        <taxon>Eukaryota</taxon>
        <taxon>Metazoa</taxon>
        <taxon>Ecdysozoa</taxon>
        <taxon>Arthropoda</taxon>
        <taxon>Hexapoda</taxon>
        <taxon>Insecta</taxon>
        <taxon>Pterygota</taxon>
        <taxon>Neoptera</taxon>
        <taxon>Endopterygota</taxon>
        <taxon>Lepidoptera</taxon>
        <taxon>Glossata</taxon>
        <taxon>Ditrysia</taxon>
        <taxon>Papilionoidea</taxon>
        <taxon>Nymphalidae</taxon>
        <taxon>Satyrinae</taxon>
        <taxon>Satyrini</taxon>
        <taxon>Parargina</taxon>
        <taxon>Pararge</taxon>
    </lineage>
</organism>
<proteinExistence type="predicted"/>
<dbReference type="AlphaFoldDB" id="S4PYC1"/>
<name>S4PYC1_9NEOP</name>
<protein>
    <submittedName>
        <fullName evidence="1">Uncharacterized protein</fullName>
    </submittedName>
</protein>
<dbReference type="EMBL" id="GAIX01003548">
    <property type="protein sequence ID" value="JAA89012.1"/>
    <property type="molecule type" value="Transcribed_RNA"/>
</dbReference>
<accession>S4PYC1</accession>
<sequence>MYITRRNLTAVMMTMQKITRVRCIFAARQKGKLTNIRSKRYRVRVRANPPYMNQFYTFSKRIPTKASLLIKLWLRRC</sequence>
<evidence type="ECO:0000313" key="1">
    <source>
        <dbReference type="EMBL" id="JAA89012.1"/>
    </source>
</evidence>
<reference evidence="1" key="1">
    <citation type="journal article" date="2013" name="BMC Genomics">
        <title>Unscrambling butterfly oogenesis.</title>
        <authorList>
            <person name="Carter J.M."/>
            <person name="Baker S.C."/>
            <person name="Pink R."/>
            <person name="Carter D.R."/>
            <person name="Collins A."/>
            <person name="Tomlin J."/>
            <person name="Gibbs M."/>
            <person name="Breuker C.J."/>
        </authorList>
    </citation>
    <scope>NUCLEOTIDE SEQUENCE</scope>
    <source>
        <tissue evidence="1">Ovary</tissue>
    </source>
</reference>